<sequence length="71" mass="8573">MNRVTKEQLQKMIDEQPFHSLAQLTNQVGLSRTALEKLLKNYKLVDYRNQKIKTLRRREKMQRQSQKKEGE</sequence>
<proteinExistence type="predicted"/>
<name>A0ABV9JI56_9LACT</name>
<keyword evidence="2" id="KW-1185">Reference proteome</keyword>
<evidence type="ECO:0000313" key="2">
    <source>
        <dbReference type="Proteomes" id="UP001595987"/>
    </source>
</evidence>
<reference evidence="2" key="1">
    <citation type="journal article" date="2019" name="Int. J. Syst. Evol. Microbiol.">
        <title>The Global Catalogue of Microorganisms (GCM) 10K type strain sequencing project: providing services to taxonomists for standard genome sequencing and annotation.</title>
        <authorList>
            <consortium name="The Broad Institute Genomics Platform"/>
            <consortium name="The Broad Institute Genome Sequencing Center for Infectious Disease"/>
            <person name="Wu L."/>
            <person name="Ma J."/>
        </authorList>
    </citation>
    <scope>NUCLEOTIDE SEQUENCE [LARGE SCALE GENOMIC DNA]</scope>
    <source>
        <strain evidence="2">CCUG 63287</strain>
    </source>
</reference>
<dbReference type="Proteomes" id="UP001595987">
    <property type="component" value="Unassembled WGS sequence"/>
</dbReference>
<gene>
    <name evidence="1" type="ORF">ACFO26_09570</name>
</gene>
<dbReference type="EMBL" id="JBHSGD010000008">
    <property type="protein sequence ID" value="MFC4653150.1"/>
    <property type="molecule type" value="Genomic_DNA"/>
</dbReference>
<dbReference type="RefSeq" id="WP_213536314.1">
    <property type="nucleotide sequence ID" value="NZ_BOVQ01000006.1"/>
</dbReference>
<accession>A0ABV9JI56</accession>
<protein>
    <submittedName>
        <fullName evidence="1">Uncharacterized protein</fullName>
    </submittedName>
</protein>
<comment type="caution">
    <text evidence="1">The sequence shown here is derived from an EMBL/GenBank/DDBJ whole genome shotgun (WGS) entry which is preliminary data.</text>
</comment>
<evidence type="ECO:0000313" key="1">
    <source>
        <dbReference type="EMBL" id="MFC4653150.1"/>
    </source>
</evidence>
<organism evidence="1 2">
    <name type="scientific">Lactococcus nasutitermitis</name>
    <dbReference type="NCBI Taxonomy" id="1652957"/>
    <lineage>
        <taxon>Bacteria</taxon>
        <taxon>Bacillati</taxon>
        <taxon>Bacillota</taxon>
        <taxon>Bacilli</taxon>
        <taxon>Lactobacillales</taxon>
        <taxon>Streptococcaceae</taxon>
        <taxon>Lactococcus</taxon>
    </lineage>
</organism>